<keyword evidence="2" id="KW-1185">Reference proteome</keyword>
<evidence type="ECO:0000313" key="1">
    <source>
        <dbReference type="EMBL" id="GMT18323.1"/>
    </source>
</evidence>
<proteinExistence type="predicted"/>
<dbReference type="Proteomes" id="UP001432322">
    <property type="component" value="Unassembled WGS sequence"/>
</dbReference>
<feature type="non-terminal residue" evidence="1">
    <location>
        <position position="1"/>
    </location>
</feature>
<sequence length="89" mass="9878">SFLVHYYSMHAQPSTNSDLCYENPQVLLTGTRVGESYVAVAVSSGSSVSIRSNYQHIDSQNGYLPYECNAQADCRNFGFGPDYGHHYGF</sequence>
<organism evidence="1 2">
    <name type="scientific">Pristionchus fissidentatus</name>
    <dbReference type="NCBI Taxonomy" id="1538716"/>
    <lineage>
        <taxon>Eukaryota</taxon>
        <taxon>Metazoa</taxon>
        <taxon>Ecdysozoa</taxon>
        <taxon>Nematoda</taxon>
        <taxon>Chromadorea</taxon>
        <taxon>Rhabditida</taxon>
        <taxon>Rhabditina</taxon>
        <taxon>Diplogasteromorpha</taxon>
        <taxon>Diplogasteroidea</taxon>
        <taxon>Neodiplogasteridae</taxon>
        <taxon>Pristionchus</taxon>
    </lineage>
</organism>
<evidence type="ECO:0000313" key="2">
    <source>
        <dbReference type="Proteomes" id="UP001432322"/>
    </source>
</evidence>
<name>A0AAV5VJA1_9BILA</name>
<comment type="caution">
    <text evidence="1">The sequence shown here is derived from an EMBL/GenBank/DDBJ whole genome shotgun (WGS) entry which is preliminary data.</text>
</comment>
<dbReference type="EMBL" id="BTSY01000003">
    <property type="protein sequence ID" value="GMT18323.1"/>
    <property type="molecule type" value="Genomic_DNA"/>
</dbReference>
<protein>
    <submittedName>
        <fullName evidence="1">Uncharacterized protein</fullName>
    </submittedName>
</protein>
<reference evidence="1" key="1">
    <citation type="submission" date="2023-10" db="EMBL/GenBank/DDBJ databases">
        <title>Genome assembly of Pristionchus species.</title>
        <authorList>
            <person name="Yoshida K."/>
            <person name="Sommer R.J."/>
        </authorList>
    </citation>
    <scope>NUCLEOTIDE SEQUENCE</scope>
    <source>
        <strain evidence="1">RS5133</strain>
    </source>
</reference>
<gene>
    <name evidence="1" type="ORF">PFISCL1PPCAC_9620</name>
</gene>
<accession>A0AAV5VJA1</accession>
<dbReference type="AlphaFoldDB" id="A0AAV5VJA1"/>